<dbReference type="GO" id="GO:0008156">
    <property type="term" value="P:negative regulation of DNA replication"/>
    <property type="evidence" value="ECO:0007669"/>
    <property type="project" value="UniProtKB-KW"/>
</dbReference>
<name>A0A931AS56_9FIRM</name>
<dbReference type="Proteomes" id="UP000621436">
    <property type="component" value="Unassembled WGS sequence"/>
</dbReference>
<dbReference type="PIRSF" id="PIRSF021439">
    <property type="entry name" value="DUF972"/>
    <property type="match status" value="1"/>
</dbReference>
<evidence type="ECO:0000256" key="5">
    <source>
        <dbReference type="ARBA" id="ARBA00022880"/>
    </source>
</evidence>
<dbReference type="EMBL" id="JADPIE010000008">
    <property type="protein sequence ID" value="MBF8437977.1"/>
    <property type="molecule type" value="Genomic_DNA"/>
</dbReference>
<evidence type="ECO:0000313" key="7">
    <source>
        <dbReference type="EMBL" id="MBF8437977.1"/>
    </source>
</evidence>
<organism evidence="7 8">
    <name type="scientific">Halonatronomonas betaini</name>
    <dbReference type="NCBI Taxonomy" id="2778430"/>
    <lineage>
        <taxon>Bacteria</taxon>
        <taxon>Bacillati</taxon>
        <taxon>Bacillota</taxon>
        <taxon>Clostridia</taxon>
        <taxon>Halanaerobiales</taxon>
        <taxon>Halarsenatibacteraceae</taxon>
        <taxon>Halonatronomonas</taxon>
    </lineage>
</organism>
<dbReference type="Pfam" id="PF06156">
    <property type="entry name" value="YabA"/>
    <property type="match status" value="1"/>
</dbReference>
<evidence type="ECO:0000256" key="6">
    <source>
        <dbReference type="SAM" id="Coils"/>
    </source>
</evidence>
<keyword evidence="2" id="KW-0235">DNA replication</keyword>
<dbReference type="InterPro" id="IPR010377">
    <property type="entry name" value="YabA"/>
</dbReference>
<dbReference type="GO" id="GO:0006260">
    <property type="term" value="P:DNA replication"/>
    <property type="evidence" value="ECO:0007669"/>
    <property type="project" value="UniProtKB-KW"/>
</dbReference>
<dbReference type="GO" id="GO:0046872">
    <property type="term" value="F:metal ion binding"/>
    <property type="evidence" value="ECO:0007669"/>
    <property type="project" value="UniProtKB-KW"/>
</dbReference>
<protein>
    <submittedName>
        <fullName evidence="7">DUF972 family protein</fullName>
    </submittedName>
</protein>
<keyword evidence="8" id="KW-1185">Reference proteome</keyword>
<gene>
    <name evidence="7" type="ORF">I0Q91_12875</name>
</gene>
<keyword evidence="3" id="KW-0479">Metal-binding</keyword>
<keyword evidence="6" id="KW-0175">Coiled coil</keyword>
<evidence type="ECO:0000313" key="8">
    <source>
        <dbReference type="Proteomes" id="UP000621436"/>
    </source>
</evidence>
<sequence>MDEEILSTLAYFQEEIEELSQKFQKLKDITYKLYKENEELEKENNDLKRLLFEQNDKSDEEDITPTQRAYSNLAHLYQENYHICHLSFGEKRHGDCLFCLQLLENQMEEGRAI</sequence>
<evidence type="ECO:0000256" key="3">
    <source>
        <dbReference type="ARBA" id="ARBA00022723"/>
    </source>
</evidence>
<comment type="caution">
    <text evidence="7">The sequence shown here is derived from an EMBL/GenBank/DDBJ whole genome shotgun (WGS) entry which is preliminary data.</text>
</comment>
<proteinExistence type="predicted"/>
<keyword evidence="5" id="KW-0236">DNA replication inhibitor</keyword>
<evidence type="ECO:0000256" key="1">
    <source>
        <dbReference type="ARBA" id="ARBA00022490"/>
    </source>
</evidence>
<dbReference type="RefSeq" id="WP_270455045.1">
    <property type="nucleotide sequence ID" value="NZ_JADPIE010000008.1"/>
</dbReference>
<feature type="coiled-coil region" evidence="6">
    <location>
        <begin position="9"/>
        <end position="57"/>
    </location>
</feature>
<reference evidence="7" key="1">
    <citation type="submission" date="2020-11" db="EMBL/GenBank/DDBJ databases">
        <title>Halonatronomonas betainensis gen. nov., sp. nov. a novel haloalkaliphilic representative of the family Halanaerobiacae capable of betaine degradation.</title>
        <authorList>
            <person name="Boltyanskaya Y."/>
            <person name="Kevbrin V."/>
            <person name="Detkova E."/>
            <person name="Grouzdev D.S."/>
            <person name="Koziaeva V."/>
            <person name="Zhilina T."/>
        </authorList>
    </citation>
    <scope>NUCLEOTIDE SEQUENCE</scope>
    <source>
        <strain evidence="7">Z-7014</strain>
    </source>
</reference>
<evidence type="ECO:0000256" key="4">
    <source>
        <dbReference type="ARBA" id="ARBA00022833"/>
    </source>
</evidence>
<dbReference type="AlphaFoldDB" id="A0A931AS56"/>
<accession>A0A931AS56</accession>
<evidence type="ECO:0000256" key="2">
    <source>
        <dbReference type="ARBA" id="ARBA00022705"/>
    </source>
</evidence>
<keyword evidence="1" id="KW-0963">Cytoplasm</keyword>
<keyword evidence="4" id="KW-0862">Zinc</keyword>